<dbReference type="PANTHER" id="PTHR46599">
    <property type="entry name" value="PIGGYBAC TRANSPOSABLE ELEMENT-DERIVED PROTEIN 4"/>
    <property type="match status" value="1"/>
</dbReference>
<evidence type="ECO:0000313" key="6">
    <source>
        <dbReference type="EMBL" id="CAK6976223.1"/>
    </source>
</evidence>
<evidence type="ECO:0000259" key="5">
    <source>
        <dbReference type="PROSITE" id="PS50119"/>
    </source>
</evidence>
<accession>A0AAV1PWW4</accession>
<keyword evidence="7" id="KW-1185">Reference proteome</keyword>
<name>A0AAV1PWW4_SCOSC</name>
<sequence length="301" mass="33764">MQVYTGKPIGGAVERNQGMRVVLDVTKGLTGRNVTCDNLFTSYELGQRLLHRDMTMVGTVRQNKPELPAALFATKGRELFSSTFAFTGSTAVVCYIPKRNKKVLLMSTRHKEATISERRDRKPALVLDYNSNKGGVDNLDKVIGTYSCRRMTARWPLAVFHNIIDVSSYNAFVIWREMNPAWLSGKRSKRTVFLERLGKQLVAPLIQRRVTFPRTVAAANVVRAVQAGGEGGTGRDRDEDEDDQRPAIESPAARAQKRRRCEMCTEKKDRKTRLMCRSCRRYICGGCSVAFCSTCAGALQE</sequence>
<feature type="region of interest" description="Disordered" evidence="4">
    <location>
        <begin position="228"/>
        <end position="254"/>
    </location>
</feature>
<dbReference type="PANTHER" id="PTHR46599:SF6">
    <property type="entry name" value="DUAL SPECIFICITY PHOSPHATASE 26"/>
    <property type="match status" value="1"/>
</dbReference>
<proteinExistence type="predicted"/>
<evidence type="ECO:0000256" key="2">
    <source>
        <dbReference type="ARBA" id="ARBA00022833"/>
    </source>
</evidence>
<dbReference type="AlphaFoldDB" id="A0AAV1PWW4"/>
<keyword evidence="2" id="KW-0862">Zinc</keyword>
<evidence type="ECO:0000256" key="4">
    <source>
        <dbReference type="SAM" id="MobiDB-lite"/>
    </source>
</evidence>
<dbReference type="PROSITE" id="PS50119">
    <property type="entry name" value="ZF_BBOX"/>
    <property type="match status" value="1"/>
</dbReference>
<dbReference type="GO" id="GO:0008270">
    <property type="term" value="F:zinc ion binding"/>
    <property type="evidence" value="ECO:0007669"/>
    <property type="project" value="UniProtKB-KW"/>
</dbReference>
<dbReference type="InterPro" id="IPR011011">
    <property type="entry name" value="Znf_FYVE_PHD"/>
</dbReference>
<evidence type="ECO:0000256" key="1">
    <source>
        <dbReference type="ARBA" id="ARBA00022771"/>
    </source>
</evidence>
<feature type="domain" description="B box-type" evidence="5">
    <location>
        <begin position="259"/>
        <end position="290"/>
    </location>
</feature>
<dbReference type="Pfam" id="PF13843">
    <property type="entry name" value="DDE_Tnp_1_7"/>
    <property type="match status" value="1"/>
</dbReference>
<dbReference type="SUPFAM" id="SSF57903">
    <property type="entry name" value="FYVE/PHD zinc finger"/>
    <property type="match status" value="1"/>
</dbReference>
<evidence type="ECO:0000313" key="7">
    <source>
        <dbReference type="Proteomes" id="UP001314229"/>
    </source>
</evidence>
<reference evidence="6 7" key="1">
    <citation type="submission" date="2024-01" db="EMBL/GenBank/DDBJ databases">
        <authorList>
            <person name="Alioto T."/>
            <person name="Alioto T."/>
            <person name="Gomez Garrido J."/>
        </authorList>
    </citation>
    <scope>NUCLEOTIDE SEQUENCE [LARGE SCALE GENOMIC DNA]</scope>
</reference>
<evidence type="ECO:0000256" key="3">
    <source>
        <dbReference type="PROSITE-ProRule" id="PRU00024"/>
    </source>
</evidence>
<keyword evidence="1 3" id="KW-0863">Zinc-finger</keyword>
<dbReference type="InterPro" id="IPR000315">
    <property type="entry name" value="Znf_B-box"/>
</dbReference>
<keyword evidence="1 3" id="KW-0479">Metal-binding</keyword>
<dbReference type="InterPro" id="IPR029526">
    <property type="entry name" value="PGBD"/>
</dbReference>
<protein>
    <submittedName>
        <fullName evidence="6">PiggyBac transposable element-derived protein 4-like</fullName>
    </submittedName>
</protein>
<dbReference type="Proteomes" id="UP001314229">
    <property type="component" value="Unassembled WGS sequence"/>
</dbReference>
<organism evidence="6 7">
    <name type="scientific">Scomber scombrus</name>
    <name type="common">Atlantic mackerel</name>
    <name type="synonym">Scomber vernalis</name>
    <dbReference type="NCBI Taxonomy" id="13677"/>
    <lineage>
        <taxon>Eukaryota</taxon>
        <taxon>Metazoa</taxon>
        <taxon>Chordata</taxon>
        <taxon>Craniata</taxon>
        <taxon>Vertebrata</taxon>
        <taxon>Euteleostomi</taxon>
        <taxon>Actinopterygii</taxon>
        <taxon>Neopterygii</taxon>
        <taxon>Teleostei</taxon>
        <taxon>Neoteleostei</taxon>
        <taxon>Acanthomorphata</taxon>
        <taxon>Pelagiaria</taxon>
        <taxon>Scombriformes</taxon>
        <taxon>Scombridae</taxon>
        <taxon>Scomber</taxon>
    </lineage>
</organism>
<comment type="caution">
    <text evidence="6">The sequence shown here is derived from an EMBL/GenBank/DDBJ whole genome shotgun (WGS) entry which is preliminary data.</text>
</comment>
<gene>
    <name evidence="6" type="ORF">FSCOSCO3_A020698</name>
</gene>
<dbReference type="EMBL" id="CAWUFR010000339">
    <property type="protein sequence ID" value="CAK6976223.1"/>
    <property type="molecule type" value="Genomic_DNA"/>
</dbReference>